<dbReference type="PRINTS" id="PR00081">
    <property type="entry name" value="GDHRDH"/>
</dbReference>
<accession>A0A6P2C5M7</accession>
<sequence>MSRFDAQFAGRLDGQTVLVTGAKGGIGHETAQGIGNCGATVLVHARGADHARRAIDLLVTNGNGKGQYLAVAGDLGSLAGVRELVDAVHEAAPKGLNGLVNNAGAAFSSKALSPDGYERTIAINHVALAALTDGLLDLLRKGADDFAAPSRVVNMTALIESRGKPVTDWSYPGKYKQIQAYADAKLLALMYTYAQARRHEGEGLTFNAVSPGAVKTTLGSKAGGPFKIIEALTNPFVGPPEKGSRGCVRLMADPELAAATGGYYSSAKLKKSSKKSQDAEGQDRIYAQTERELRAHP</sequence>
<dbReference type="OrthoDB" id="3237043at2"/>
<evidence type="ECO:0000313" key="3">
    <source>
        <dbReference type="EMBL" id="TVZ06568.1"/>
    </source>
</evidence>
<dbReference type="Pfam" id="PF00106">
    <property type="entry name" value="adh_short"/>
    <property type="match status" value="1"/>
</dbReference>
<evidence type="ECO:0000256" key="1">
    <source>
        <dbReference type="ARBA" id="ARBA00023002"/>
    </source>
</evidence>
<comment type="caution">
    <text evidence="3">The sequence shown here is derived from an EMBL/GenBank/DDBJ whole genome shotgun (WGS) entry which is preliminary data.</text>
</comment>
<reference evidence="3 4" key="1">
    <citation type="submission" date="2018-11" db="EMBL/GenBank/DDBJ databases">
        <title>Trebonia kvetii gen.nov., sp.nov., a novel acidophilic actinobacterium, and proposal of the new actinobacterial family Treboniaceae fam. nov.</title>
        <authorList>
            <person name="Rapoport D."/>
            <person name="Sagova-Mareckova M."/>
            <person name="Sedlacek I."/>
            <person name="Provaznik J."/>
            <person name="Kralova S."/>
            <person name="Pavlinic D."/>
            <person name="Benes V."/>
            <person name="Kopecky J."/>
        </authorList>
    </citation>
    <scope>NUCLEOTIDE SEQUENCE [LARGE SCALE GENOMIC DNA]</scope>
    <source>
        <strain evidence="3 4">15Tr583</strain>
    </source>
</reference>
<organism evidence="3 4">
    <name type="scientific">Trebonia kvetii</name>
    <dbReference type="NCBI Taxonomy" id="2480626"/>
    <lineage>
        <taxon>Bacteria</taxon>
        <taxon>Bacillati</taxon>
        <taxon>Actinomycetota</taxon>
        <taxon>Actinomycetes</taxon>
        <taxon>Streptosporangiales</taxon>
        <taxon>Treboniaceae</taxon>
        <taxon>Trebonia</taxon>
    </lineage>
</organism>
<dbReference type="AlphaFoldDB" id="A0A6P2C5M7"/>
<keyword evidence="4" id="KW-1185">Reference proteome</keyword>
<name>A0A6P2C5M7_9ACTN</name>
<protein>
    <submittedName>
        <fullName evidence="3">SDR family NAD(P)-dependent oxidoreductase</fullName>
    </submittedName>
</protein>
<evidence type="ECO:0000256" key="2">
    <source>
        <dbReference type="SAM" id="MobiDB-lite"/>
    </source>
</evidence>
<proteinExistence type="predicted"/>
<dbReference type="GO" id="GO:0016491">
    <property type="term" value="F:oxidoreductase activity"/>
    <property type="evidence" value="ECO:0007669"/>
    <property type="project" value="UniProtKB-KW"/>
</dbReference>
<dbReference type="SUPFAM" id="SSF51735">
    <property type="entry name" value="NAD(P)-binding Rossmann-fold domains"/>
    <property type="match status" value="1"/>
</dbReference>
<feature type="region of interest" description="Disordered" evidence="2">
    <location>
        <begin position="267"/>
        <end position="297"/>
    </location>
</feature>
<dbReference type="PANTHER" id="PTHR43157:SF31">
    <property type="entry name" value="PHOSPHATIDYLINOSITOL-GLYCAN BIOSYNTHESIS CLASS F PROTEIN"/>
    <property type="match status" value="1"/>
</dbReference>
<dbReference type="InterPro" id="IPR002347">
    <property type="entry name" value="SDR_fam"/>
</dbReference>
<dbReference type="Gene3D" id="3.40.50.720">
    <property type="entry name" value="NAD(P)-binding Rossmann-like Domain"/>
    <property type="match status" value="1"/>
</dbReference>
<dbReference type="Proteomes" id="UP000460272">
    <property type="component" value="Unassembled WGS sequence"/>
</dbReference>
<feature type="compositionally biased region" description="Basic and acidic residues" evidence="2">
    <location>
        <begin position="275"/>
        <end position="297"/>
    </location>
</feature>
<evidence type="ECO:0000313" key="4">
    <source>
        <dbReference type="Proteomes" id="UP000460272"/>
    </source>
</evidence>
<dbReference type="PANTHER" id="PTHR43157">
    <property type="entry name" value="PHOSPHATIDYLINOSITOL-GLYCAN BIOSYNTHESIS CLASS F PROTEIN-RELATED"/>
    <property type="match status" value="1"/>
</dbReference>
<dbReference type="InterPro" id="IPR036291">
    <property type="entry name" value="NAD(P)-bd_dom_sf"/>
</dbReference>
<dbReference type="RefSeq" id="WP_145851321.1">
    <property type="nucleotide sequence ID" value="NZ_RPFW01000001.1"/>
</dbReference>
<dbReference type="EMBL" id="RPFW01000001">
    <property type="protein sequence ID" value="TVZ06568.1"/>
    <property type="molecule type" value="Genomic_DNA"/>
</dbReference>
<keyword evidence="1" id="KW-0560">Oxidoreductase</keyword>
<gene>
    <name evidence="3" type="ORF">EAS64_04000</name>
</gene>